<evidence type="ECO:0000256" key="1">
    <source>
        <dbReference type="SAM" id="MobiDB-lite"/>
    </source>
</evidence>
<evidence type="ECO:0000313" key="2">
    <source>
        <dbReference type="EMBL" id="CAK0886705.1"/>
    </source>
</evidence>
<proteinExistence type="predicted"/>
<evidence type="ECO:0000313" key="3">
    <source>
        <dbReference type="Proteomes" id="UP001189429"/>
    </source>
</evidence>
<comment type="caution">
    <text evidence="2">The sequence shown here is derived from an EMBL/GenBank/DDBJ whole genome shotgun (WGS) entry which is preliminary data.</text>
</comment>
<name>A0ABN9WMV0_9DINO</name>
<reference evidence="2" key="1">
    <citation type="submission" date="2023-10" db="EMBL/GenBank/DDBJ databases">
        <authorList>
            <person name="Chen Y."/>
            <person name="Shah S."/>
            <person name="Dougan E. K."/>
            <person name="Thang M."/>
            <person name="Chan C."/>
        </authorList>
    </citation>
    <scope>NUCLEOTIDE SEQUENCE [LARGE SCALE GENOMIC DNA]</scope>
</reference>
<accession>A0ABN9WMV0</accession>
<sequence>MVKIEAKNSASGVRSFMEGLTEAGEGNIEGSSNEVKVQIRAGVLDDRLTGKQGASQITLLYHASTGYTTLHSPAALEDGMRDRLKVLESLYHMALKNDQSRDGPPSSGAGGTQHSYRQSRALRLPRESEFHSGTGDVGVSVCEHMADFPLWRDKILRFLVEECGLQPEMLDENDPEAWKQTGVFDQAPIVAVD</sequence>
<organism evidence="2 3">
    <name type="scientific">Prorocentrum cordatum</name>
    <dbReference type="NCBI Taxonomy" id="2364126"/>
    <lineage>
        <taxon>Eukaryota</taxon>
        <taxon>Sar</taxon>
        <taxon>Alveolata</taxon>
        <taxon>Dinophyceae</taxon>
        <taxon>Prorocentrales</taxon>
        <taxon>Prorocentraceae</taxon>
        <taxon>Prorocentrum</taxon>
    </lineage>
</organism>
<dbReference type="EMBL" id="CAUYUJ010018838">
    <property type="protein sequence ID" value="CAK0886705.1"/>
    <property type="molecule type" value="Genomic_DNA"/>
</dbReference>
<keyword evidence="3" id="KW-1185">Reference proteome</keyword>
<dbReference type="Proteomes" id="UP001189429">
    <property type="component" value="Unassembled WGS sequence"/>
</dbReference>
<protein>
    <submittedName>
        <fullName evidence="2">Uncharacterized protein</fullName>
    </submittedName>
</protein>
<gene>
    <name evidence="2" type="ORF">PCOR1329_LOCUS67989</name>
</gene>
<feature type="region of interest" description="Disordered" evidence="1">
    <location>
        <begin position="96"/>
        <end position="131"/>
    </location>
</feature>